<dbReference type="AlphaFoldDB" id="A0A402ASN2"/>
<reference evidence="2" key="1">
    <citation type="submission" date="2018-12" db="EMBL/GenBank/DDBJ databases">
        <title>Tengunoibacter tsumagoiensis gen. nov., sp. nov., Dictyobacter kobayashii sp. nov., D. alpinus sp. nov., and D. joshuensis sp. nov. and description of Dictyobacteraceae fam. nov. within the order Ktedonobacterales isolated from Tengu-no-mugimeshi.</title>
        <authorList>
            <person name="Wang C.M."/>
            <person name="Zheng Y."/>
            <person name="Sakai Y."/>
            <person name="Toyoda A."/>
            <person name="Minakuchi Y."/>
            <person name="Abe K."/>
            <person name="Yokota A."/>
            <person name="Yabe S."/>
        </authorList>
    </citation>
    <scope>NUCLEOTIDE SEQUENCE [LARGE SCALE GENOMIC DNA]</scope>
    <source>
        <strain evidence="2">Uno11</strain>
    </source>
</reference>
<dbReference type="OrthoDB" id="166338at2"/>
<dbReference type="RefSeq" id="WP_126554683.1">
    <property type="nucleotide sequence ID" value="NZ_BIFS01000002.1"/>
</dbReference>
<dbReference type="Proteomes" id="UP000287188">
    <property type="component" value="Unassembled WGS sequence"/>
</dbReference>
<evidence type="ECO:0000313" key="1">
    <source>
        <dbReference type="EMBL" id="GCE22128.1"/>
    </source>
</evidence>
<dbReference type="EMBL" id="BIFS01000002">
    <property type="protein sequence ID" value="GCE22128.1"/>
    <property type="molecule type" value="Genomic_DNA"/>
</dbReference>
<proteinExistence type="predicted"/>
<accession>A0A402ASN2</accession>
<gene>
    <name evidence="1" type="ORF">KDK_59280</name>
</gene>
<comment type="caution">
    <text evidence="1">The sequence shown here is derived from an EMBL/GenBank/DDBJ whole genome shotgun (WGS) entry which is preliminary data.</text>
</comment>
<evidence type="ECO:0000313" key="2">
    <source>
        <dbReference type="Proteomes" id="UP000287188"/>
    </source>
</evidence>
<protein>
    <submittedName>
        <fullName evidence="1">Uncharacterized protein</fullName>
    </submittedName>
</protein>
<keyword evidence="2" id="KW-1185">Reference proteome</keyword>
<name>A0A402ASN2_9CHLR</name>
<sequence length="165" mass="18755">MYRRVLLAFFVVLLTLILAIFNTGKAYAYVAGDPLQTGCWNNAYIANSATLQDHYNSSKTVATIYNWYSRSCITNWVEVEYDTSVTTGIRIDIHKIGTDNSEPVGINHQCYPTDCYSTYTGDLSPTWSDMVDGVPKDCINVLMYLVNHHYAQTWDWHQSNDEVCA</sequence>
<organism evidence="1 2">
    <name type="scientific">Dictyobacter kobayashii</name>
    <dbReference type="NCBI Taxonomy" id="2014872"/>
    <lineage>
        <taxon>Bacteria</taxon>
        <taxon>Bacillati</taxon>
        <taxon>Chloroflexota</taxon>
        <taxon>Ktedonobacteria</taxon>
        <taxon>Ktedonobacterales</taxon>
        <taxon>Dictyobacteraceae</taxon>
        <taxon>Dictyobacter</taxon>
    </lineage>
</organism>